<evidence type="ECO:0008006" key="5">
    <source>
        <dbReference type="Google" id="ProtNLM"/>
    </source>
</evidence>
<reference evidence="3" key="1">
    <citation type="submission" date="2021-12" db="EMBL/GenBank/DDBJ databases">
        <authorList>
            <person name="King R."/>
        </authorList>
    </citation>
    <scope>NUCLEOTIDE SEQUENCE</scope>
</reference>
<dbReference type="OrthoDB" id="6781724at2759"/>
<feature type="compositionally biased region" description="Basic residues" evidence="2">
    <location>
        <begin position="154"/>
        <end position="163"/>
    </location>
</feature>
<gene>
    <name evidence="3" type="ORF">MELIAE_LOCUS12059</name>
</gene>
<feature type="compositionally biased region" description="Polar residues" evidence="2">
    <location>
        <begin position="106"/>
        <end position="121"/>
    </location>
</feature>
<sequence>MCVICGRTSHKGCVKQLKSVQIVNDKEIKCCEGIQDNDASFSSAYDSSEDTKSMEIGYLKLIIEQKDTTIKDLREFISTLNRQIDLLNRLVDNHRETSMDKKVQETVINTPASSTGQKPKLQSTTQTATRSASSNPNAAIKNKTNDAAITAQTKKVKNTKKYT</sequence>
<evidence type="ECO:0000256" key="1">
    <source>
        <dbReference type="SAM" id="Coils"/>
    </source>
</evidence>
<evidence type="ECO:0000313" key="3">
    <source>
        <dbReference type="EMBL" id="CAH0563073.1"/>
    </source>
</evidence>
<dbReference type="EMBL" id="OV121139">
    <property type="protein sequence ID" value="CAH0563073.1"/>
    <property type="molecule type" value="Genomic_DNA"/>
</dbReference>
<keyword evidence="1" id="KW-0175">Coiled coil</keyword>
<proteinExistence type="predicted"/>
<feature type="compositionally biased region" description="Low complexity" evidence="2">
    <location>
        <begin position="122"/>
        <end position="134"/>
    </location>
</feature>
<keyword evidence="4" id="KW-1185">Reference proteome</keyword>
<feature type="coiled-coil region" evidence="1">
    <location>
        <begin position="70"/>
        <end position="97"/>
    </location>
</feature>
<name>A0A9P0FNR6_BRAAE</name>
<dbReference type="Proteomes" id="UP001154078">
    <property type="component" value="Chromosome 8"/>
</dbReference>
<organism evidence="3 4">
    <name type="scientific">Brassicogethes aeneus</name>
    <name type="common">Rape pollen beetle</name>
    <name type="synonym">Meligethes aeneus</name>
    <dbReference type="NCBI Taxonomy" id="1431903"/>
    <lineage>
        <taxon>Eukaryota</taxon>
        <taxon>Metazoa</taxon>
        <taxon>Ecdysozoa</taxon>
        <taxon>Arthropoda</taxon>
        <taxon>Hexapoda</taxon>
        <taxon>Insecta</taxon>
        <taxon>Pterygota</taxon>
        <taxon>Neoptera</taxon>
        <taxon>Endopterygota</taxon>
        <taxon>Coleoptera</taxon>
        <taxon>Polyphaga</taxon>
        <taxon>Cucujiformia</taxon>
        <taxon>Nitidulidae</taxon>
        <taxon>Meligethinae</taxon>
        <taxon>Brassicogethes</taxon>
    </lineage>
</organism>
<accession>A0A9P0FNR6</accession>
<evidence type="ECO:0000256" key="2">
    <source>
        <dbReference type="SAM" id="MobiDB-lite"/>
    </source>
</evidence>
<feature type="region of interest" description="Disordered" evidence="2">
    <location>
        <begin position="101"/>
        <end position="163"/>
    </location>
</feature>
<protein>
    <recommendedName>
        <fullName evidence="5">Phorbol-ester/DAG-type domain-containing protein</fullName>
    </recommendedName>
</protein>
<evidence type="ECO:0000313" key="4">
    <source>
        <dbReference type="Proteomes" id="UP001154078"/>
    </source>
</evidence>
<dbReference type="AlphaFoldDB" id="A0A9P0FNR6"/>